<proteinExistence type="inferred from homology"/>
<evidence type="ECO:0000256" key="4">
    <source>
        <dbReference type="ARBA" id="ARBA00022846"/>
    </source>
</evidence>
<feature type="compositionally biased region" description="Low complexity" evidence="11">
    <location>
        <begin position="544"/>
        <end position="557"/>
    </location>
</feature>
<evidence type="ECO:0000256" key="5">
    <source>
        <dbReference type="ARBA" id="ARBA00023054"/>
    </source>
</evidence>
<dbReference type="Pfam" id="PF14775">
    <property type="entry name" value="NYD-SP28_assoc"/>
    <property type="match status" value="1"/>
</dbReference>
<evidence type="ECO:0000256" key="11">
    <source>
        <dbReference type="SAM" id="MobiDB-lite"/>
    </source>
</evidence>
<evidence type="ECO:0000259" key="12">
    <source>
        <dbReference type="Pfam" id="PF14772"/>
    </source>
</evidence>
<evidence type="ECO:0000256" key="1">
    <source>
        <dbReference type="ARBA" id="ARBA00004611"/>
    </source>
</evidence>
<evidence type="ECO:0000256" key="7">
    <source>
        <dbReference type="ARBA" id="ARBA00023273"/>
    </source>
</evidence>
<dbReference type="PANTHER" id="PTHR21625:SF1">
    <property type="entry name" value="DYNEIN REGULATORY COMPLEX PROTEIN 1"/>
    <property type="match status" value="1"/>
</dbReference>
<dbReference type="OrthoDB" id="10260459at2759"/>
<dbReference type="AlphaFoldDB" id="A0A9Q1I1I0"/>
<accession>A0A9Q1I1I0</accession>
<evidence type="ECO:0000313" key="14">
    <source>
        <dbReference type="EMBL" id="KAJ8275302.1"/>
    </source>
</evidence>
<name>A0A9Q1I1I0_CONCO</name>
<feature type="region of interest" description="Disordered" evidence="11">
    <location>
        <begin position="529"/>
        <end position="557"/>
    </location>
</feature>
<gene>
    <name evidence="14" type="ORF">COCON_G00099270</name>
</gene>
<evidence type="ECO:0000256" key="9">
    <source>
        <dbReference type="ARBA" id="ARBA00046115"/>
    </source>
</evidence>
<keyword evidence="7" id="KW-0966">Cell projection</keyword>
<feature type="domain" description="Dynein regulatory complex protein 1 C-terminal" evidence="13">
    <location>
        <begin position="604"/>
        <end position="661"/>
    </location>
</feature>
<dbReference type="InterPro" id="IPR039750">
    <property type="entry name" value="DRC1/DRC2"/>
</dbReference>
<protein>
    <recommendedName>
        <fullName evidence="3">Dynein regulatory complex protein 1</fullName>
    </recommendedName>
    <alternativeName>
        <fullName evidence="8">Coiled-coil domain-containing protein 164</fullName>
    </alternativeName>
</protein>
<feature type="region of interest" description="Disordered" evidence="11">
    <location>
        <begin position="37"/>
        <end position="77"/>
    </location>
</feature>
<dbReference type="EMBL" id="JAFJMO010000006">
    <property type="protein sequence ID" value="KAJ8275302.1"/>
    <property type="molecule type" value="Genomic_DNA"/>
</dbReference>
<comment type="similarity">
    <text evidence="2">Belongs to the DRC1 family.</text>
</comment>
<comment type="caution">
    <text evidence="14">The sequence shown here is derived from an EMBL/GenBank/DDBJ whole genome shotgun (WGS) entry which is preliminary data.</text>
</comment>
<feature type="coiled-coil region" evidence="10">
    <location>
        <begin position="320"/>
        <end position="354"/>
    </location>
</feature>
<comment type="function">
    <text evidence="9">Component of the nexin-dynein regulatory complex (N-DRC) a key regulator of ciliary/flagellar motility which maintains the alignment and integrity of the distal axoneme and regulates microtubule sliding in motile axonemes. Plays a critical role in the assembly of N-DRC and also stabilizes the assembly of multiple inner dynein arms and radial spokes. Coassembles with CCDC65/DRC2 to form a central scaffold needed for assembly of the N-DRC and its attachment to the outer doublet microtubules.</text>
</comment>
<evidence type="ECO:0000256" key="3">
    <source>
        <dbReference type="ARBA" id="ARBA00013815"/>
    </source>
</evidence>
<dbReference type="PANTHER" id="PTHR21625">
    <property type="entry name" value="NYD-SP28 PROTEIN"/>
    <property type="match status" value="1"/>
</dbReference>
<feature type="coiled-coil region" evidence="10">
    <location>
        <begin position="154"/>
        <end position="221"/>
    </location>
</feature>
<feature type="region of interest" description="Disordered" evidence="11">
    <location>
        <begin position="432"/>
        <end position="457"/>
    </location>
</feature>
<sequence length="689" mass="79740">MSQVGNSVKEPEEDGPSVESENLVERLLARRLRIEERNRKALADDSQEEKQIKETRESQKQVEESEERMTKLQRDGTDLLTNIQVAADFRESQRRLEEDEATRQRIEKLENEAKTSQEKFEEITAKWTVARAQEISQDLRDALISQQQLCGLLIEDKNKVINDLQEELKSYDNLYVKDLKRQGEDVDLMIYRMEEQIKILMKSYKEEYEKIENSFEKERSDLLHKTRMEWDQKMKDRRDKEVEYLMQRMKKMEESEMMLQKLRLDDAEECNAIKTKLDGEVQLLQQQVQQMKATYHLNQEKLEYNLHVLKKREEENSITKTQQKRKITRLQDTLANLKARYSKQEKQGREENQSITVDNKRIVQENKHWEKKMNHFSAVGVRKFEEICLMSEGETAGLVQQALEVDRVLHELYLGLPWDPPSTAFLERKGPVVPQLRPSSPAPGLPSSSTSAEDAQPDGVSVAAVKRILELLCDEAGFLIDSKVVKLLAPLDKNEKNLIKLDIILSSVGMEREEDMYKLAEFFKKYGQQRKDREAAPEGEDAMAGSSQEGESGAASSHGWDLIHPNDVLGALRAFTAEHCRPKETKQQSHILSLADRDGSEDGAFWESAANIVPEAKLKLWDTLDTALEKYHAVLNERAQLVEDTRHLKHQNEEMRQLLQKHCNSKINNELPIPPTKMIQISPDSDLAY</sequence>
<evidence type="ECO:0000256" key="2">
    <source>
        <dbReference type="ARBA" id="ARBA00009688"/>
    </source>
</evidence>
<evidence type="ECO:0000259" key="13">
    <source>
        <dbReference type="Pfam" id="PF14775"/>
    </source>
</evidence>
<keyword evidence="4" id="KW-0282">Flagellum</keyword>
<keyword evidence="6" id="KW-0969">Cilium</keyword>
<dbReference type="GO" id="GO:0003352">
    <property type="term" value="P:regulation of cilium movement"/>
    <property type="evidence" value="ECO:0007669"/>
    <property type="project" value="TreeGrafter"/>
</dbReference>
<organism evidence="14 15">
    <name type="scientific">Conger conger</name>
    <name type="common">Conger eel</name>
    <name type="synonym">Muraena conger</name>
    <dbReference type="NCBI Taxonomy" id="82655"/>
    <lineage>
        <taxon>Eukaryota</taxon>
        <taxon>Metazoa</taxon>
        <taxon>Chordata</taxon>
        <taxon>Craniata</taxon>
        <taxon>Vertebrata</taxon>
        <taxon>Euteleostomi</taxon>
        <taxon>Actinopterygii</taxon>
        <taxon>Neopterygii</taxon>
        <taxon>Teleostei</taxon>
        <taxon>Anguilliformes</taxon>
        <taxon>Congridae</taxon>
        <taxon>Conger</taxon>
    </lineage>
</organism>
<keyword evidence="15" id="KW-1185">Reference proteome</keyword>
<dbReference type="InterPro" id="IPR029440">
    <property type="entry name" value="DRC1_C"/>
</dbReference>
<evidence type="ECO:0000256" key="8">
    <source>
        <dbReference type="ARBA" id="ARBA00031554"/>
    </source>
</evidence>
<dbReference type="GO" id="GO:0060285">
    <property type="term" value="P:cilium-dependent cell motility"/>
    <property type="evidence" value="ECO:0007669"/>
    <property type="project" value="TreeGrafter"/>
</dbReference>
<dbReference type="InterPro" id="IPR039505">
    <property type="entry name" value="DRC1/2_N"/>
</dbReference>
<evidence type="ECO:0000256" key="6">
    <source>
        <dbReference type="ARBA" id="ARBA00023069"/>
    </source>
</evidence>
<dbReference type="GO" id="GO:0070286">
    <property type="term" value="P:axonemal dynein complex assembly"/>
    <property type="evidence" value="ECO:0007669"/>
    <property type="project" value="InterPro"/>
</dbReference>
<comment type="subcellular location">
    <subcellularLocation>
        <location evidence="1">Cytoplasm</location>
        <location evidence="1">Cytoskeleton</location>
        <location evidence="1">Flagellum axoneme</location>
    </subcellularLocation>
</comment>
<dbReference type="GO" id="GO:0005858">
    <property type="term" value="C:axonemal dynein complex"/>
    <property type="evidence" value="ECO:0007669"/>
    <property type="project" value="InterPro"/>
</dbReference>
<reference evidence="14" key="1">
    <citation type="journal article" date="2023" name="Science">
        <title>Genome structures resolve the early diversification of teleost fishes.</title>
        <authorList>
            <person name="Parey E."/>
            <person name="Louis A."/>
            <person name="Montfort J."/>
            <person name="Bouchez O."/>
            <person name="Roques C."/>
            <person name="Iampietro C."/>
            <person name="Lluch J."/>
            <person name="Castinel A."/>
            <person name="Donnadieu C."/>
            <person name="Desvignes T."/>
            <person name="Floi Bucao C."/>
            <person name="Jouanno E."/>
            <person name="Wen M."/>
            <person name="Mejri S."/>
            <person name="Dirks R."/>
            <person name="Jansen H."/>
            <person name="Henkel C."/>
            <person name="Chen W.J."/>
            <person name="Zahm M."/>
            <person name="Cabau C."/>
            <person name="Klopp C."/>
            <person name="Thompson A.W."/>
            <person name="Robinson-Rechavi M."/>
            <person name="Braasch I."/>
            <person name="Lecointre G."/>
            <person name="Bobe J."/>
            <person name="Postlethwait J.H."/>
            <person name="Berthelot C."/>
            <person name="Roest Crollius H."/>
            <person name="Guiguen Y."/>
        </authorList>
    </citation>
    <scope>NUCLEOTIDE SEQUENCE</scope>
    <source>
        <strain evidence="14">Concon-B</strain>
    </source>
</reference>
<dbReference type="Proteomes" id="UP001152803">
    <property type="component" value="Unassembled WGS sequence"/>
</dbReference>
<evidence type="ECO:0000256" key="10">
    <source>
        <dbReference type="SAM" id="Coils"/>
    </source>
</evidence>
<keyword evidence="5 10" id="KW-0175">Coiled coil</keyword>
<evidence type="ECO:0000313" key="15">
    <source>
        <dbReference type="Proteomes" id="UP001152803"/>
    </source>
</evidence>
<feature type="region of interest" description="Disordered" evidence="11">
    <location>
        <begin position="1"/>
        <end position="22"/>
    </location>
</feature>
<dbReference type="Pfam" id="PF14772">
    <property type="entry name" value="NYD-SP28"/>
    <property type="match status" value="1"/>
</dbReference>
<feature type="domain" description="Dynein regulatory complex protein 1/2 N-terminal" evidence="12">
    <location>
        <begin position="85"/>
        <end position="186"/>
    </location>
</feature>